<dbReference type="AlphaFoldDB" id="A0A8J8MK07"/>
<sequence length="397" mass="46155">MKETTIRVKKNYVNKLRIGYPLIEKDALMDNNKLKKEGMILRLVDEQHRFIAKGYYGKQNKGNGWVLHDEKNTSIDKAFFKETLKKAIDYRRKMYQQKDTNAFRVFNGEGDGIGGMTIDYYAGYYLIQWYSQGIYTFRNNILDVLKELVDYQGIYEKKRFNKGGQYIDDDDFVCGERAKMPILVQENGVNFAVYLNEGAMVGFFLDQRDVRQVIRSHYAKGKKVLNTFSYTGAFSVFAALGGAIKTTSVDLANRSRAKTREQFMVNHINPDEHDIIVEDIFHYFKYAIKKKLLFDMVILDPPSFAKSKKFTFSAAKDYTDLLKQTIAITQKQGIIVVSTNCSTFNIEQFKDMIHRAFIESKHAYNILETFSLPYDFHLNDHFKEGNYLKVVLIEKKS</sequence>
<evidence type="ECO:0000256" key="3">
    <source>
        <dbReference type="ARBA" id="ARBA00022691"/>
    </source>
</evidence>
<dbReference type="Pfam" id="PF17785">
    <property type="entry name" value="PUA_3"/>
    <property type="match status" value="1"/>
</dbReference>
<dbReference type="CDD" id="cd11572">
    <property type="entry name" value="RlmI_M_like"/>
    <property type="match status" value="1"/>
</dbReference>
<dbReference type="InterPro" id="IPR015947">
    <property type="entry name" value="PUA-like_sf"/>
</dbReference>
<dbReference type="Pfam" id="PF10672">
    <property type="entry name" value="Methyltrans_SAM"/>
    <property type="match status" value="1"/>
</dbReference>
<protein>
    <submittedName>
        <fullName evidence="6">Class I SAM-dependent rRNA methyltransferase</fullName>
    </submittedName>
</protein>
<evidence type="ECO:0000259" key="5">
    <source>
        <dbReference type="Pfam" id="PF17785"/>
    </source>
</evidence>
<keyword evidence="2" id="KW-0808">Transferase</keyword>
<dbReference type="Gene3D" id="3.40.50.150">
    <property type="entry name" value="Vaccinia Virus protein VP39"/>
    <property type="match status" value="1"/>
</dbReference>
<feature type="domain" description="S-adenosylmethionine-dependent methyltransferase" evidence="4">
    <location>
        <begin position="184"/>
        <end position="340"/>
    </location>
</feature>
<dbReference type="SUPFAM" id="SSF53335">
    <property type="entry name" value="S-adenosyl-L-methionine-dependent methyltransferases"/>
    <property type="match status" value="1"/>
</dbReference>
<dbReference type="GO" id="GO:0003723">
    <property type="term" value="F:RNA binding"/>
    <property type="evidence" value="ECO:0007669"/>
    <property type="project" value="InterPro"/>
</dbReference>
<evidence type="ECO:0000256" key="2">
    <source>
        <dbReference type="ARBA" id="ARBA00022679"/>
    </source>
</evidence>
<keyword evidence="1 6" id="KW-0489">Methyltransferase</keyword>
<dbReference type="Gene3D" id="2.30.130.10">
    <property type="entry name" value="PUA domain"/>
    <property type="match status" value="1"/>
</dbReference>
<dbReference type="Gene3D" id="3.30.750.80">
    <property type="entry name" value="RNA methyltransferase domain (HRMD) like"/>
    <property type="match status" value="1"/>
</dbReference>
<dbReference type="KEGG" id="vpy:HZI73_11700"/>
<dbReference type="PANTHER" id="PTHR43042">
    <property type="entry name" value="SAM-DEPENDENT METHYLTRANSFERASE"/>
    <property type="match status" value="1"/>
</dbReference>
<dbReference type="Proteomes" id="UP000683246">
    <property type="component" value="Chromosome"/>
</dbReference>
<dbReference type="CDD" id="cd02440">
    <property type="entry name" value="AdoMet_MTases"/>
    <property type="match status" value="1"/>
</dbReference>
<keyword evidence="3" id="KW-0949">S-adenosyl-L-methionine</keyword>
<name>A0A8J8MK07_9FIRM</name>
<evidence type="ECO:0000256" key="1">
    <source>
        <dbReference type="ARBA" id="ARBA00022603"/>
    </source>
</evidence>
<proteinExistence type="predicted"/>
<evidence type="ECO:0000259" key="4">
    <source>
        <dbReference type="Pfam" id="PF10672"/>
    </source>
</evidence>
<dbReference type="GO" id="GO:0008168">
    <property type="term" value="F:methyltransferase activity"/>
    <property type="evidence" value="ECO:0007669"/>
    <property type="project" value="UniProtKB-KW"/>
</dbReference>
<dbReference type="SUPFAM" id="SSF88697">
    <property type="entry name" value="PUA domain-like"/>
    <property type="match status" value="1"/>
</dbReference>
<dbReference type="GO" id="GO:0032259">
    <property type="term" value="P:methylation"/>
    <property type="evidence" value="ECO:0007669"/>
    <property type="project" value="UniProtKB-KW"/>
</dbReference>
<keyword evidence="7" id="KW-1185">Reference proteome</keyword>
<evidence type="ECO:0000313" key="6">
    <source>
        <dbReference type="EMBL" id="QUI22911.1"/>
    </source>
</evidence>
<dbReference type="PANTHER" id="PTHR43042:SF3">
    <property type="entry name" value="RIBOSOMAL RNA LARGE SUBUNIT METHYLTRANSFERASE YWBD-RELATED"/>
    <property type="match status" value="1"/>
</dbReference>
<reference evidence="6" key="1">
    <citation type="submission" date="2020-07" db="EMBL/GenBank/DDBJ databases">
        <title>Vallitalea pronyensis genome.</title>
        <authorList>
            <person name="Postec A."/>
        </authorList>
    </citation>
    <scope>NUCLEOTIDE SEQUENCE</scope>
    <source>
        <strain evidence="6">FatNI3</strain>
    </source>
</reference>
<accession>A0A8J8MK07</accession>
<dbReference type="InterPro" id="IPR036974">
    <property type="entry name" value="PUA_sf"/>
</dbReference>
<dbReference type="InterPro" id="IPR019614">
    <property type="entry name" value="SAM-dep_methyl-trfase"/>
</dbReference>
<dbReference type="InterPro" id="IPR029063">
    <property type="entry name" value="SAM-dependent_MTases_sf"/>
</dbReference>
<organism evidence="6 7">
    <name type="scientific">Vallitalea pronyensis</name>
    <dbReference type="NCBI Taxonomy" id="1348613"/>
    <lineage>
        <taxon>Bacteria</taxon>
        <taxon>Bacillati</taxon>
        <taxon>Bacillota</taxon>
        <taxon>Clostridia</taxon>
        <taxon>Lachnospirales</taxon>
        <taxon>Vallitaleaceae</taxon>
        <taxon>Vallitalea</taxon>
    </lineage>
</organism>
<feature type="domain" description="RlmI-like PUA" evidence="5">
    <location>
        <begin position="6"/>
        <end position="68"/>
    </location>
</feature>
<dbReference type="EMBL" id="CP058649">
    <property type="protein sequence ID" value="QUI22911.1"/>
    <property type="molecule type" value="Genomic_DNA"/>
</dbReference>
<gene>
    <name evidence="6" type="ORF">HZI73_11700</name>
</gene>
<dbReference type="RefSeq" id="WP_212698406.1">
    <property type="nucleotide sequence ID" value="NZ_CP058649.1"/>
</dbReference>
<evidence type="ECO:0000313" key="7">
    <source>
        <dbReference type="Proteomes" id="UP000683246"/>
    </source>
</evidence>
<dbReference type="InterPro" id="IPR041532">
    <property type="entry name" value="RlmI-like_PUA"/>
</dbReference>